<dbReference type="GO" id="GO:0000981">
    <property type="term" value="F:DNA-binding transcription factor activity, RNA polymerase II-specific"/>
    <property type="evidence" value="ECO:0007669"/>
    <property type="project" value="InterPro"/>
</dbReference>
<dbReference type="InterPro" id="IPR001138">
    <property type="entry name" value="Zn2Cys6_DnaBD"/>
</dbReference>
<evidence type="ECO:0000313" key="5">
    <source>
        <dbReference type="Proteomes" id="UP000315783"/>
    </source>
</evidence>
<dbReference type="Proteomes" id="UP000315783">
    <property type="component" value="Unassembled WGS sequence"/>
</dbReference>
<dbReference type="SUPFAM" id="SSF57701">
    <property type="entry name" value="Zn2/Cys6 DNA-binding domain"/>
    <property type="match status" value="1"/>
</dbReference>
<proteinExistence type="predicted"/>
<evidence type="ECO:0000259" key="3">
    <source>
        <dbReference type="PROSITE" id="PS50048"/>
    </source>
</evidence>
<comment type="subcellular location">
    <subcellularLocation>
        <location evidence="1">Nucleus</location>
    </subcellularLocation>
</comment>
<dbReference type="PANTHER" id="PTHR37534">
    <property type="entry name" value="TRANSCRIPTIONAL ACTIVATOR PROTEIN UGA3"/>
    <property type="match status" value="1"/>
</dbReference>
<sequence>MQAQRRLKLRSRTGCSRCRSRHQKCDEQRPRCGRCRGSDSTCVYRTERTPPPRCQFSQVQFSPARNVSSGYSAFMSLIDPSHGIFLDYFVGDASSAICCHETIQQETCKAIVSAGSVFPSLLYASLLFGALHKASKIHPDMNRKELEIHILELRASTLSLLQAELHGHGHGHSSSAAVIATTLMLATCELHFDPDARFWRSHFECASLLLADARRRGHDKVANTGLWRLIHRLFSLMDFLVSLPAPWPSKYTPVVSESHPEELPSVETVGVIDGHLACCQDLLGVFKWIRTLQEMRQFSQEYETLDVELASAHYITARASELVRIVRLMMARDETTPAILSEELAGHCDDDQIQAYRIANSVAHHVALIYLYRYGLELDREADTVRCSVASIVRLAEAMPKREGLHPSIVLTTALFVAGCEAVDKARDDIRSLLQVQYELTRNQSAHRTLQKLEALWELTSDGPRTLPTVLAIEFDDFVPY</sequence>
<dbReference type="Pfam" id="PF11951">
    <property type="entry name" value="Fungal_trans_2"/>
    <property type="match status" value="1"/>
</dbReference>
<dbReference type="PANTHER" id="PTHR37534:SF15">
    <property type="entry name" value="ZN(II)2CYS6 TRANSCRIPTION FACTOR (EUROFUNG)"/>
    <property type="match status" value="1"/>
</dbReference>
<dbReference type="GO" id="GO:0000976">
    <property type="term" value="F:transcription cis-regulatory region binding"/>
    <property type="evidence" value="ECO:0007669"/>
    <property type="project" value="TreeGrafter"/>
</dbReference>
<dbReference type="GO" id="GO:0008270">
    <property type="term" value="F:zinc ion binding"/>
    <property type="evidence" value="ECO:0007669"/>
    <property type="project" value="InterPro"/>
</dbReference>
<evidence type="ECO:0000256" key="2">
    <source>
        <dbReference type="ARBA" id="ARBA00023242"/>
    </source>
</evidence>
<dbReference type="Pfam" id="PF00172">
    <property type="entry name" value="Zn_clus"/>
    <property type="match status" value="1"/>
</dbReference>
<dbReference type="InterPro" id="IPR036864">
    <property type="entry name" value="Zn2-C6_fun-type_DNA-bd_sf"/>
</dbReference>
<dbReference type="PROSITE" id="PS00463">
    <property type="entry name" value="ZN2_CY6_FUNGAL_1"/>
    <property type="match status" value="1"/>
</dbReference>
<evidence type="ECO:0000256" key="1">
    <source>
        <dbReference type="ARBA" id="ARBA00004123"/>
    </source>
</evidence>
<accession>A0A545VV90</accession>
<organism evidence="4 5">
    <name type="scientific">Cordyceps javanica</name>
    <dbReference type="NCBI Taxonomy" id="43265"/>
    <lineage>
        <taxon>Eukaryota</taxon>
        <taxon>Fungi</taxon>
        <taxon>Dikarya</taxon>
        <taxon>Ascomycota</taxon>
        <taxon>Pezizomycotina</taxon>
        <taxon>Sordariomycetes</taxon>
        <taxon>Hypocreomycetidae</taxon>
        <taxon>Hypocreales</taxon>
        <taxon>Cordycipitaceae</taxon>
        <taxon>Cordyceps</taxon>
    </lineage>
</organism>
<name>A0A545VV90_9HYPO</name>
<gene>
    <name evidence="4" type="ORF">IF1G_06143</name>
</gene>
<dbReference type="STRING" id="43265.A0A545VV90"/>
<dbReference type="Gene3D" id="4.10.240.10">
    <property type="entry name" value="Zn(2)-C6 fungal-type DNA-binding domain"/>
    <property type="match status" value="1"/>
</dbReference>
<feature type="domain" description="Zn(2)-C6 fungal-type" evidence="3">
    <location>
        <begin position="14"/>
        <end position="44"/>
    </location>
</feature>
<keyword evidence="2" id="KW-0539">Nucleus</keyword>
<reference evidence="4 5" key="1">
    <citation type="journal article" date="2019" name="Appl. Microbiol. Biotechnol.">
        <title>Genome sequence of Isaria javanica and comparative genome analysis insights into family S53 peptidase evolution in fungal entomopathogens.</title>
        <authorList>
            <person name="Lin R."/>
            <person name="Zhang X."/>
            <person name="Xin B."/>
            <person name="Zou M."/>
            <person name="Gao Y."/>
            <person name="Qin F."/>
            <person name="Hu Q."/>
            <person name="Xie B."/>
            <person name="Cheng X."/>
        </authorList>
    </citation>
    <scope>NUCLEOTIDE SEQUENCE [LARGE SCALE GENOMIC DNA]</scope>
    <source>
        <strain evidence="4 5">IJ1G</strain>
    </source>
</reference>
<dbReference type="OrthoDB" id="288726at2759"/>
<keyword evidence="5" id="KW-1185">Reference proteome</keyword>
<dbReference type="SMART" id="SM00066">
    <property type="entry name" value="GAL4"/>
    <property type="match status" value="1"/>
</dbReference>
<protein>
    <submittedName>
        <fullName evidence="4">C6 finger domain-containing protein</fullName>
    </submittedName>
</protein>
<dbReference type="InterPro" id="IPR021858">
    <property type="entry name" value="Fun_TF"/>
</dbReference>
<dbReference type="CDD" id="cd00067">
    <property type="entry name" value="GAL4"/>
    <property type="match status" value="1"/>
</dbReference>
<dbReference type="PROSITE" id="PS50048">
    <property type="entry name" value="ZN2_CY6_FUNGAL_2"/>
    <property type="match status" value="1"/>
</dbReference>
<dbReference type="AlphaFoldDB" id="A0A545VV90"/>
<dbReference type="EMBL" id="SPUK01000008">
    <property type="protein sequence ID" value="TQV95156.1"/>
    <property type="molecule type" value="Genomic_DNA"/>
</dbReference>
<dbReference type="GO" id="GO:0005634">
    <property type="term" value="C:nucleus"/>
    <property type="evidence" value="ECO:0007669"/>
    <property type="project" value="UniProtKB-SubCell"/>
</dbReference>
<comment type="caution">
    <text evidence="4">The sequence shown here is derived from an EMBL/GenBank/DDBJ whole genome shotgun (WGS) entry which is preliminary data.</text>
</comment>
<evidence type="ECO:0000313" key="4">
    <source>
        <dbReference type="EMBL" id="TQV95156.1"/>
    </source>
</evidence>
<dbReference type="GO" id="GO:0045944">
    <property type="term" value="P:positive regulation of transcription by RNA polymerase II"/>
    <property type="evidence" value="ECO:0007669"/>
    <property type="project" value="TreeGrafter"/>
</dbReference>